<keyword evidence="4" id="KW-1185">Reference proteome</keyword>
<proteinExistence type="predicted"/>
<evidence type="ECO:0000256" key="1">
    <source>
        <dbReference type="ARBA" id="ARBA00023002"/>
    </source>
</evidence>
<dbReference type="PANTHER" id="PTHR43313:SF36">
    <property type="entry name" value="D-BETA-HYDROXYBUTYRATE DEHYDROGENASE, MITOCHONDRIAL"/>
    <property type="match status" value="1"/>
</dbReference>
<dbReference type="GO" id="GO:0008202">
    <property type="term" value="P:steroid metabolic process"/>
    <property type="evidence" value="ECO:0007669"/>
    <property type="project" value="TreeGrafter"/>
</dbReference>
<dbReference type="PANTHER" id="PTHR43313">
    <property type="entry name" value="SHORT-CHAIN DEHYDROGENASE/REDUCTASE FAMILY 9C"/>
    <property type="match status" value="1"/>
</dbReference>
<dbReference type="EnsemblMetazoa" id="XM_016807917.2">
    <property type="protein sequence ID" value="XP_016663406.1"/>
    <property type="gene ID" value="LOC100573279"/>
</dbReference>
<dbReference type="SUPFAM" id="SSF51735">
    <property type="entry name" value="NAD(P)-binding Rossmann-fold domains"/>
    <property type="match status" value="1"/>
</dbReference>
<reference evidence="3" key="2">
    <citation type="submission" date="2022-06" db="UniProtKB">
        <authorList>
            <consortium name="EnsemblMetazoa"/>
        </authorList>
    </citation>
    <scope>IDENTIFICATION</scope>
</reference>
<dbReference type="PRINTS" id="PR00081">
    <property type="entry name" value="GDHRDH"/>
</dbReference>
<keyword evidence="2" id="KW-0472">Membrane</keyword>
<dbReference type="RefSeq" id="XP_016663406.1">
    <property type="nucleotide sequence ID" value="XM_016807917.1"/>
</dbReference>
<dbReference type="Gene3D" id="3.40.50.720">
    <property type="entry name" value="NAD(P)-binding Rossmann-like Domain"/>
    <property type="match status" value="1"/>
</dbReference>
<dbReference type="InterPro" id="IPR036291">
    <property type="entry name" value="NAD(P)-bd_dom_sf"/>
</dbReference>
<dbReference type="InterPro" id="IPR002347">
    <property type="entry name" value="SDR_fam"/>
</dbReference>
<dbReference type="GO" id="GO:0016491">
    <property type="term" value="F:oxidoreductase activity"/>
    <property type="evidence" value="ECO:0007669"/>
    <property type="project" value="UniProtKB-KW"/>
</dbReference>
<evidence type="ECO:0000313" key="3">
    <source>
        <dbReference type="EnsemblMetazoa" id="XP_016663406.1"/>
    </source>
</evidence>
<accession>A0A8R2H8L4</accession>
<dbReference type="GeneID" id="100573279"/>
<evidence type="ECO:0000256" key="2">
    <source>
        <dbReference type="SAM" id="Phobius"/>
    </source>
</evidence>
<dbReference type="AlphaFoldDB" id="A0A8R2H8L4"/>
<dbReference type="PROSITE" id="PS00061">
    <property type="entry name" value="ADH_SHORT"/>
    <property type="match status" value="1"/>
</dbReference>
<dbReference type="OrthoDB" id="294295at2759"/>
<dbReference type="CTD" id="43512"/>
<dbReference type="InterPro" id="IPR020904">
    <property type="entry name" value="Sc_DH/Rdtase_CS"/>
</dbReference>
<protein>
    <submittedName>
        <fullName evidence="3">Uncharacterized protein</fullName>
    </submittedName>
</protein>
<name>A0A8R2H8L4_ACYPI</name>
<organism evidence="3 4">
    <name type="scientific">Acyrthosiphon pisum</name>
    <name type="common">Pea aphid</name>
    <dbReference type="NCBI Taxonomy" id="7029"/>
    <lineage>
        <taxon>Eukaryota</taxon>
        <taxon>Metazoa</taxon>
        <taxon>Ecdysozoa</taxon>
        <taxon>Arthropoda</taxon>
        <taxon>Hexapoda</taxon>
        <taxon>Insecta</taxon>
        <taxon>Pterygota</taxon>
        <taxon>Neoptera</taxon>
        <taxon>Paraneoptera</taxon>
        <taxon>Hemiptera</taxon>
        <taxon>Sternorrhyncha</taxon>
        <taxon>Aphidomorpha</taxon>
        <taxon>Aphidoidea</taxon>
        <taxon>Aphididae</taxon>
        <taxon>Macrosiphini</taxon>
        <taxon>Acyrthosiphon</taxon>
    </lineage>
</organism>
<reference evidence="4" key="1">
    <citation type="submission" date="2010-06" db="EMBL/GenBank/DDBJ databases">
        <authorList>
            <person name="Jiang H."/>
            <person name="Abraham K."/>
            <person name="Ali S."/>
            <person name="Alsbrooks S.L."/>
            <person name="Anim B.N."/>
            <person name="Anosike U.S."/>
            <person name="Attaway T."/>
            <person name="Bandaranaike D.P."/>
            <person name="Battles P.K."/>
            <person name="Bell S.N."/>
            <person name="Bell A.V."/>
            <person name="Beltran B."/>
            <person name="Bickham C."/>
            <person name="Bustamante Y."/>
            <person name="Caleb T."/>
            <person name="Canada A."/>
            <person name="Cardenas V."/>
            <person name="Carter K."/>
            <person name="Chacko J."/>
            <person name="Chandrabose M.N."/>
            <person name="Chavez D."/>
            <person name="Chavez A."/>
            <person name="Chen L."/>
            <person name="Chu H.-S."/>
            <person name="Claassen K.J."/>
            <person name="Cockrell R."/>
            <person name="Collins M."/>
            <person name="Cooper J.A."/>
            <person name="Cree A."/>
            <person name="Curry S.M."/>
            <person name="Da Y."/>
            <person name="Dao M.D."/>
            <person name="Das B."/>
            <person name="Davila M.-L."/>
            <person name="Davy-Carroll L."/>
            <person name="Denson S."/>
            <person name="Dinh H."/>
            <person name="Ebong V.E."/>
            <person name="Edwards J.R."/>
            <person name="Egan A."/>
            <person name="El-Daye J."/>
            <person name="Escobedo L."/>
            <person name="Fernandez S."/>
            <person name="Fernando P.R."/>
            <person name="Flagg N."/>
            <person name="Forbes L.D."/>
            <person name="Fowler R.G."/>
            <person name="Fu Q."/>
            <person name="Gabisi R.A."/>
            <person name="Ganer J."/>
            <person name="Garbino Pronczuk A."/>
            <person name="Garcia R.M."/>
            <person name="Garner T."/>
            <person name="Garrett T.E."/>
            <person name="Gonzalez D.A."/>
            <person name="Hamid H."/>
            <person name="Hawkins E.S."/>
            <person name="Hirani K."/>
            <person name="Hogues M.E."/>
            <person name="Hollins B."/>
            <person name="Hsiao C.-H."/>
            <person name="Jabil R."/>
            <person name="James M.L."/>
            <person name="Jhangiani S.N."/>
            <person name="Johnson B."/>
            <person name="Johnson Q."/>
            <person name="Joshi V."/>
            <person name="Kalu J.B."/>
            <person name="Kam C."/>
            <person name="Kashfia A."/>
            <person name="Keebler J."/>
            <person name="Kisamo H."/>
            <person name="Kovar C.L."/>
            <person name="Lago L.A."/>
            <person name="Lai C.-Y."/>
            <person name="Laidlaw J."/>
            <person name="Lara F."/>
            <person name="Le T.-K."/>
            <person name="Lee S.L."/>
            <person name="Legall F.H."/>
            <person name="Lemon S.J."/>
            <person name="Lewis L.R."/>
            <person name="Li B."/>
            <person name="Liu Y."/>
            <person name="Liu Y.-S."/>
            <person name="Lopez J."/>
            <person name="Lozado R.J."/>
            <person name="Lu J."/>
            <person name="Madu R.C."/>
            <person name="Maheshwari M."/>
            <person name="Maheshwari R."/>
            <person name="Malloy K."/>
            <person name="Martinez E."/>
            <person name="Mathew T."/>
            <person name="Mercado I.C."/>
            <person name="Mercado C."/>
            <person name="Meyer B."/>
            <person name="Montgomery K."/>
            <person name="Morgan M.B."/>
            <person name="Munidasa M."/>
            <person name="Nazareth L.V."/>
            <person name="Nelson J."/>
            <person name="Ng B.M."/>
            <person name="Nguyen N.B."/>
            <person name="Nguyen P.Q."/>
            <person name="Nguyen T."/>
            <person name="Obregon M."/>
            <person name="Okwuonu G.O."/>
            <person name="Onwere C.G."/>
            <person name="Orozco G."/>
            <person name="Parra A."/>
            <person name="Patel S."/>
            <person name="Patil S."/>
            <person name="Perez A."/>
            <person name="Perez Y."/>
            <person name="Pham C."/>
            <person name="Primus E.L."/>
            <person name="Pu L.-L."/>
            <person name="Puazo M."/>
            <person name="Qin X."/>
            <person name="Quiroz J.B."/>
            <person name="Reese J."/>
            <person name="Richards S."/>
            <person name="Rives C.M."/>
            <person name="Robberts R."/>
            <person name="Ruiz S.J."/>
            <person name="Ruiz M.J."/>
            <person name="Santibanez J."/>
            <person name="Schneider B.W."/>
            <person name="Sisson I."/>
            <person name="Smith M."/>
            <person name="Sodergren E."/>
            <person name="Song X.-Z."/>
            <person name="Song B.B."/>
            <person name="Summersgill H."/>
            <person name="Thelus R."/>
            <person name="Thornton R.D."/>
            <person name="Trejos Z.Y."/>
            <person name="Usmani K."/>
            <person name="Vattathil S."/>
            <person name="Villasana D."/>
            <person name="Walker D.L."/>
            <person name="Wang S."/>
            <person name="Wang K."/>
            <person name="White C.S."/>
            <person name="Williams A.C."/>
            <person name="Williamson J."/>
            <person name="Wilson K."/>
            <person name="Woghiren I.O."/>
            <person name="Woodworth J.R."/>
            <person name="Worley K.C."/>
            <person name="Wright R.A."/>
            <person name="Wu W."/>
            <person name="Young L."/>
            <person name="Zhang L."/>
            <person name="Zhang J."/>
            <person name="Zhu Y."/>
            <person name="Muzny D.M."/>
            <person name="Weinstock G."/>
            <person name="Gibbs R.A."/>
        </authorList>
    </citation>
    <scope>NUCLEOTIDE SEQUENCE [LARGE SCALE GENOMIC DNA]</scope>
    <source>
        <strain evidence="4">LSR1</strain>
    </source>
</reference>
<keyword evidence="2" id="KW-1133">Transmembrane helix</keyword>
<keyword evidence="1" id="KW-0560">Oxidoreductase</keyword>
<keyword evidence="2" id="KW-0812">Transmembrane</keyword>
<dbReference type="Pfam" id="PF00106">
    <property type="entry name" value="adh_short"/>
    <property type="match status" value="1"/>
</dbReference>
<dbReference type="Proteomes" id="UP000007819">
    <property type="component" value="Chromosome X"/>
</dbReference>
<sequence>MILRLNKIRSKKCQCVLTVMSNMKIFQIINVRNHYVIHSCLAISLVTVTVWMTKILRKKKKRSHNAQQCVNNKIISIPLVIITGCDTGLGYSIVMRYLKGEHLNKNQNNSKIYNMLFSNNKALLVPNKIAIIAFCLNTNSPGAKCLVQLSLENNNIQLFVRQLNLTDNDSIKTGVTFVTDLLQQNVDIIDQNNETVVSKYELHALVNNAARMVMAEYEWQTSKMIKEQFEVNILGPIKLTAMLLPAFRKDKSRVINVISHCAYLPLPGVSIYGATKAAVRAWTLGTRVELDIHGIKMITFSPGSFYLHSSIMNGEQRMIDYKEMCNNMNKEQLAYYGAFMDTYQNYLGNIDVYISPPETTIPSTNKIYCQMDNALWAVEPKSEYNVPEPWRYRIYFAVAWTLSSLGLHYFKDKVVRKFVATPQFRNNFASQVENI</sequence>
<feature type="transmembrane region" description="Helical" evidence="2">
    <location>
        <begin position="35"/>
        <end position="53"/>
    </location>
</feature>
<evidence type="ECO:0000313" key="4">
    <source>
        <dbReference type="Proteomes" id="UP000007819"/>
    </source>
</evidence>